<dbReference type="Pfam" id="PF00589">
    <property type="entry name" value="Phage_integrase"/>
    <property type="match status" value="1"/>
</dbReference>
<dbReference type="PROSITE" id="PS51898">
    <property type="entry name" value="TYR_RECOMBINASE"/>
    <property type="match status" value="1"/>
</dbReference>
<evidence type="ECO:0000256" key="2">
    <source>
        <dbReference type="ARBA" id="ARBA00022908"/>
    </source>
</evidence>
<evidence type="ECO:0000313" key="7">
    <source>
        <dbReference type="Proteomes" id="UP000244924"/>
    </source>
</evidence>
<dbReference type="EMBL" id="OMOQ01000003">
    <property type="protein sequence ID" value="SPH24405.1"/>
    <property type="molecule type" value="Genomic_DNA"/>
</dbReference>
<evidence type="ECO:0000256" key="3">
    <source>
        <dbReference type="ARBA" id="ARBA00023125"/>
    </source>
</evidence>
<sequence>MYVTPANNGKARCVFLPKEGVTFLHLCGSKAPDDRVFLMRNGYRWRGGHKHLFKAAILEAGLPEAFVFHGLRHTYASQLVQAGMPLVMVARQLGHSNTDTVSRTYGHLSCSSIEEELARRFAPLYPGVPTETERIAPLRSSLQAEHAPDAPGPSWPASNFTLAQGDLLRILRR</sequence>
<organism evidence="6 7">
    <name type="scientific">Albidovulum aquaemixtae</name>
    <dbReference type="NCBI Taxonomy" id="1542388"/>
    <lineage>
        <taxon>Bacteria</taxon>
        <taxon>Pseudomonadati</taxon>
        <taxon>Pseudomonadota</taxon>
        <taxon>Alphaproteobacteria</taxon>
        <taxon>Rhodobacterales</taxon>
        <taxon>Paracoccaceae</taxon>
        <taxon>Albidovulum</taxon>
    </lineage>
</organism>
<keyword evidence="7" id="KW-1185">Reference proteome</keyword>
<dbReference type="InterPro" id="IPR002104">
    <property type="entry name" value="Integrase_catalytic"/>
</dbReference>
<evidence type="ECO:0000256" key="1">
    <source>
        <dbReference type="ARBA" id="ARBA00008857"/>
    </source>
</evidence>
<dbReference type="InterPro" id="IPR013762">
    <property type="entry name" value="Integrase-like_cat_sf"/>
</dbReference>
<feature type="domain" description="Tyr recombinase" evidence="5">
    <location>
        <begin position="1"/>
        <end position="118"/>
    </location>
</feature>
<reference evidence="6 7" key="1">
    <citation type="submission" date="2018-03" db="EMBL/GenBank/DDBJ databases">
        <authorList>
            <person name="Keele B.F."/>
        </authorList>
    </citation>
    <scope>NUCLEOTIDE SEQUENCE [LARGE SCALE GENOMIC DNA]</scope>
    <source>
        <strain evidence="6 7">CECT 8626</strain>
    </source>
</reference>
<protein>
    <submittedName>
        <fullName evidence="6">Tyrosine recombinase XerC</fullName>
    </submittedName>
</protein>
<dbReference type="SUPFAM" id="SSF56349">
    <property type="entry name" value="DNA breaking-rejoining enzymes"/>
    <property type="match status" value="1"/>
</dbReference>
<gene>
    <name evidence="6" type="primary">xerC_5</name>
    <name evidence="6" type="ORF">DEA8626_03457</name>
</gene>
<dbReference type="PANTHER" id="PTHR30349:SF41">
    <property type="entry name" value="INTEGRASE_RECOMBINASE PROTEIN MJ0367-RELATED"/>
    <property type="match status" value="1"/>
</dbReference>
<comment type="similarity">
    <text evidence="1">Belongs to the 'phage' integrase family.</text>
</comment>
<dbReference type="PANTHER" id="PTHR30349">
    <property type="entry name" value="PHAGE INTEGRASE-RELATED"/>
    <property type="match status" value="1"/>
</dbReference>
<evidence type="ECO:0000259" key="5">
    <source>
        <dbReference type="PROSITE" id="PS51898"/>
    </source>
</evidence>
<evidence type="ECO:0000313" key="6">
    <source>
        <dbReference type="EMBL" id="SPH24405.1"/>
    </source>
</evidence>
<dbReference type="GO" id="GO:0006310">
    <property type="term" value="P:DNA recombination"/>
    <property type="evidence" value="ECO:0007669"/>
    <property type="project" value="UniProtKB-KW"/>
</dbReference>
<accession>A0A2R8BLW4</accession>
<dbReference type="AlphaFoldDB" id="A0A2R8BLW4"/>
<dbReference type="Proteomes" id="UP000244924">
    <property type="component" value="Unassembled WGS sequence"/>
</dbReference>
<keyword evidence="4" id="KW-0233">DNA recombination</keyword>
<proteinExistence type="inferred from homology"/>
<evidence type="ECO:0000256" key="4">
    <source>
        <dbReference type="ARBA" id="ARBA00023172"/>
    </source>
</evidence>
<keyword evidence="3" id="KW-0238">DNA-binding</keyword>
<name>A0A2R8BLW4_9RHOB</name>
<dbReference type="GO" id="GO:0015074">
    <property type="term" value="P:DNA integration"/>
    <property type="evidence" value="ECO:0007669"/>
    <property type="project" value="UniProtKB-KW"/>
</dbReference>
<keyword evidence="2" id="KW-0229">DNA integration</keyword>
<dbReference type="GO" id="GO:0003677">
    <property type="term" value="F:DNA binding"/>
    <property type="evidence" value="ECO:0007669"/>
    <property type="project" value="UniProtKB-KW"/>
</dbReference>
<dbReference type="Gene3D" id="1.10.443.10">
    <property type="entry name" value="Intergrase catalytic core"/>
    <property type="match status" value="1"/>
</dbReference>
<dbReference type="InterPro" id="IPR011010">
    <property type="entry name" value="DNA_brk_join_enz"/>
</dbReference>
<dbReference type="InterPro" id="IPR050090">
    <property type="entry name" value="Tyrosine_recombinase_XerCD"/>
</dbReference>